<feature type="domain" description="Saccharopine dehydrogenase NADP binding" evidence="3">
    <location>
        <begin position="5"/>
        <end position="88"/>
    </location>
</feature>
<accession>A0A7R9KI11</accession>
<keyword evidence="6" id="KW-1185">Reference proteome</keyword>
<feature type="domain" description="Saccharopine dehydrogenase-like C-terminal" evidence="4">
    <location>
        <begin position="92"/>
        <end position="274"/>
    </location>
</feature>
<dbReference type="EMBL" id="CAJPIZ010001571">
    <property type="protein sequence ID" value="CAG2103722.1"/>
    <property type="molecule type" value="Genomic_DNA"/>
</dbReference>
<dbReference type="InterPro" id="IPR005097">
    <property type="entry name" value="Sacchrp_dh_NADP-bd"/>
</dbReference>
<protein>
    <recommendedName>
        <fullName evidence="7">Saccharopine dehydrogenase</fullName>
    </recommendedName>
</protein>
<dbReference type="EMBL" id="OC856146">
    <property type="protein sequence ID" value="CAD7623292.1"/>
    <property type="molecule type" value="Genomic_DNA"/>
</dbReference>
<dbReference type="PANTHER" id="PTHR11133:SF22">
    <property type="entry name" value="ALPHA-AMINOADIPIC SEMIALDEHYDE SYNTHASE, MITOCHONDRIAL"/>
    <property type="match status" value="1"/>
</dbReference>
<dbReference type="OrthoDB" id="10059875at2759"/>
<evidence type="ECO:0000313" key="5">
    <source>
        <dbReference type="EMBL" id="CAD7623292.1"/>
    </source>
</evidence>
<dbReference type="SUPFAM" id="SSF55347">
    <property type="entry name" value="Glyceraldehyde-3-phosphate dehydrogenase-like, C-terminal domain"/>
    <property type="match status" value="1"/>
</dbReference>
<dbReference type="GO" id="GO:0005737">
    <property type="term" value="C:cytoplasm"/>
    <property type="evidence" value="ECO:0007669"/>
    <property type="project" value="TreeGrafter"/>
</dbReference>
<dbReference type="Pfam" id="PF03435">
    <property type="entry name" value="Sacchrp_dh_NADP"/>
    <property type="match status" value="1"/>
</dbReference>
<evidence type="ECO:0000256" key="1">
    <source>
        <dbReference type="ARBA" id="ARBA00022857"/>
    </source>
</evidence>
<gene>
    <name evidence="5" type="ORF">OSB1V03_LOCUS3749</name>
</gene>
<organism evidence="5">
    <name type="scientific">Medioppia subpectinata</name>
    <dbReference type="NCBI Taxonomy" id="1979941"/>
    <lineage>
        <taxon>Eukaryota</taxon>
        <taxon>Metazoa</taxon>
        <taxon>Ecdysozoa</taxon>
        <taxon>Arthropoda</taxon>
        <taxon>Chelicerata</taxon>
        <taxon>Arachnida</taxon>
        <taxon>Acari</taxon>
        <taxon>Acariformes</taxon>
        <taxon>Sarcoptiformes</taxon>
        <taxon>Oribatida</taxon>
        <taxon>Brachypylina</taxon>
        <taxon>Oppioidea</taxon>
        <taxon>Oppiidae</taxon>
        <taxon>Medioppia</taxon>
    </lineage>
</organism>
<name>A0A7R9KI11_9ACAR</name>
<evidence type="ECO:0000259" key="4">
    <source>
        <dbReference type="Pfam" id="PF16653"/>
    </source>
</evidence>
<dbReference type="GO" id="GO:0004753">
    <property type="term" value="F:saccharopine dehydrogenase activity"/>
    <property type="evidence" value="ECO:0007669"/>
    <property type="project" value="TreeGrafter"/>
</dbReference>
<dbReference type="PANTHER" id="PTHR11133">
    <property type="entry name" value="SACCHAROPINE DEHYDROGENASE"/>
    <property type="match status" value="1"/>
</dbReference>
<dbReference type="InterPro" id="IPR036291">
    <property type="entry name" value="NAD(P)-bd_dom_sf"/>
</dbReference>
<dbReference type="Gene3D" id="3.40.50.720">
    <property type="entry name" value="NAD(P)-binding Rossmann-like Domain"/>
    <property type="match status" value="1"/>
</dbReference>
<reference evidence="5" key="1">
    <citation type="submission" date="2020-11" db="EMBL/GenBank/DDBJ databases">
        <authorList>
            <person name="Tran Van P."/>
        </authorList>
    </citation>
    <scope>NUCLEOTIDE SEQUENCE</scope>
</reference>
<dbReference type="AlphaFoldDB" id="A0A7R9KI11"/>
<dbReference type="InterPro" id="IPR051168">
    <property type="entry name" value="AASS"/>
</dbReference>
<evidence type="ECO:0000259" key="3">
    <source>
        <dbReference type="Pfam" id="PF03435"/>
    </source>
</evidence>
<dbReference type="FunFam" id="3.30.360.10:FF:000008">
    <property type="entry name" value="Alpha-aminoadipic semialdehyde synthase, mitochondrial"/>
    <property type="match status" value="1"/>
</dbReference>
<keyword evidence="1" id="KW-0521">NADP</keyword>
<evidence type="ECO:0008006" key="7">
    <source>
        <dbReference type="Google" id="ProtNLM"/>
    </source>
</evidence>
<dbReference type="InterPro" id="IPR032095">
    <property type="entry name" value="Sacchrp_dh-like_C"/>
</dbReference>
<dbReference type="Gene3D" id="3.30.360.10">
    <property type="entry name" value="Dihydrodipicolinate Reductase, domain 2"/>
    <property type="match status" value="1"/>
</dbReference>
<evidence type="ECO:0000313" key="6">
    <source>
        <dbReference type="Proteomes" id="UP000759131"/>
    </source>
</evidence>
<dbReference type="Proteomes" id="UP000759131">
    <property type="component" value="Unassembled WGS sequence"/>
</dbReference>
<dbReference type="Pfam" id="PF16653">
    <property type="entry name" value="Sacchrp_dh_C"/>
    <property type="match status" value="1"/>
</dbReference>
<feature type="non-terminal residue" evidence="5">
    <location>
        <position position="1"/>
    </location>
</feature>
<sequence>MRPGDELVRRANRPNAHSIVIDVTKNSEHLDKAIEESDLVVSLLPYALHPKIAEKCIRFKTNMVTASYTTPQMRELNQAAIDAGITIVNEVGLDPGIDHLLAMECFDHVHSNGGKITSFVSYCGGIPVPENADNPLRYKFSWNPKGVILNSVAAAKWIQNNEVMEIPAGGALMDNTTDIDFLHGYNLEGYPNRDSTQYRDIYGISSAKTVLRGTLRYKGFCDVMKGLHMMNLLDLEPHSSLHPKGPEITWKQFMTLQLGHQDDMLLSNLKNLLFERVGNENRV</sequence>
<keyword evidence="2" id="KW-0560">Oxidoreductase</keyword>
<dbReference type="SUPFAM" id="SSF51735">
    <property type="entry name" value="NAD(P)-binding Rossmann-fold domains"/>
    <property type="match status" value="1"/>
</dbReference>
<evidence type="ECO:0000256" key="2">
    <source>
        <dbReference type="ARBA" id="ARBA00023002"/>
    </source>
</evidence>
<dbReference type="GO" id="GO:0019878">
    <property type="term" value="P:lysine biosynthetic process via aminoadipic acid"/>
    <property type="evidence" value="ECO:0007669"/>
    <property type="project" value="TreeGrafter"/>
</dbReference>
<proteinExistence type="predicted"/>